<evidence type="ECO:0000313" key="1">
    <source>
        <dbReference type="EMBL" id="VTS19690.1"/>
    </source>
</evidence>
<dbReference type="AlphaFoldDB" id="A0A4U9XZT1"/>
<gene>
    <name evidence="1" type="ORF">NCTC5385_00868</name>
</gene>
<dbReference type="EMBL" id="LR594035">
    <property type="protein sequence ID" value="VTS19690.1"/>
    <property type="molecule type" value="Genomic_DNA"/>
</dbReference>
<dbReference type="RefSeq" id="WP_077322801.1">
    <property type="nucleotide sequence ID" value="NZ_CABFNW010000003.1"/>
</dbReference>
<name>A0A4U9XZT1_9STRE</name>
<sequence length="69" mass="8131">MKKVENVLYAYTVRADYEGFILERAIMSKNQYNAVIDFLDAVKELFDYSDCDDFKDDIHILTVTQEVQE</sequence>
<reference evidence="1 2" key="1">
    <citation type="submission" date="2019-05" db="EMBL/GenBank/DDBJ databases">
        <authorList>
            <consortium name="Pathogen Informatics"/>
        </authorList>
    </citation>
    <scope>NUCLEOTIDE SEQUENCE [LARGE SCALE GENOMIC DNA]</scope>
    <source>
        <strain evidence="1 2">NCTC5385</strain>
    </source>
</reference>
<protein>
    <submittedName>
        <fullName evidence="1">Uncharacterized protein</fullName>
    </submittedName>
</protein>
<proteinExistence type="predicted"/>
<dbReference type="Proteomes" id="UP000304914">
    <property type="component" value="Chromosome"/>
</dbReference>
<accession>A0A4U9XZT1</accession>
<evidence type="ECO:0000313" key="2">
    <source>
        <dbReference type="Proteomes" id="UP000304914"/>
    </source>
</evidence>
<organism evidence="1 2">
    <name type="scientific">Streptococcus pseudoporcinus</name>
    <dbReference type="NCBI Taxonomy" id="361101"/>
    <lineage>
        <taxon>Bacteria</taxon>
        <taxon>Bacillati</taxon>
        <taxon>Bacillota</taxon>
        <taxon>Bacilli</taxon>
        <taxon>Lactobacillales</taxon>
        <taxon>Streptococcaceae</taxon>
        <taxon>Streptococcus</taxon>
    </lineage>
</organism>